<accession>A0A7J4J108</accession>
<comment type="catalytic activity">
    <reaction evidence="11">
        <text>L-seryl-[protein] + ATP = O-phospho-L-seryl-[protein] + ADP + H(+)</text>
        <dbReference type="Rhea" id="RHEA:17989"/>
        <dbReference type="Rhea" id="RHEA-COMP:9863"/>
        <dbReference type="Rhea" id="RHEA-COMP:11604"/>
        <dbReference type="ChEBI" id="CHEBI:15378"/>
        <dbReference type="ChEBI" id="CHEBI:29999"/>
        <dbReference type="ChEBI" id="CHEBI:30616"/>
        <dbReference type="ChEBI" id="CHEBI:83421"/>
        <dbReference type="ChEBI" id="CHEBI:456216"/>
        <dbReference type="EC" id="2.7.11.1"/>
    </reaction>
</comment>
<dbReference type="SMART" id="SM00090">
    <property type="entry name" value="RIO"/>
    <property type="match status" value="1"/>
</dbReference>
<keyword evidence="8" id="KW-0067">ATP-binding</keyword>
<organism evidence="13 14">
    <name type="scientific">Candidatus Iainarchaeum sp</name>
    <dbReference type="NCBI Taxonomy" id="3101447"/>
    <lineage>
        <taxon>Archaea</taxon>
        <taxon>Candidatus Iainarchaeota</taxon>
        <taxon>Candidatus Iainarchaeia</taxon>
        <taxon>Candidatus Iainarchaeales</taxon>
        <taxon>Candidatus Iainarchaeaceae</taxon>
        <taxon>Candidatus Iainarchaeum</taxon>
    </lineage>
</organism>
<dbReference type="InterPro" id="IPR018934">
    <property type="entry name" value="RIO_dom"/>
</dbReference>
<keyword evidence="7 13" id="KW-0418">Kinase</keyword>
<dbReference type="InterPro" id="IPR000687">
    <property type="entry name" value="RIO_kinase"/>
</dbReference>
<evidence type="ECO:0000256" key="2">
    <source>
        <dbReference type="ARBA" id="ARBA00012513"/>
    </source>
</evidence>
<keyword evidence="3" id="KW-0723">Serine/threonine-protein kinase</keyword>
<dbReference type="Gene3D" id="3.30.200.20">
    <property type="entry name" value="Phosphorylase Kinase, domain 1"/>
    <property type="match status" value="1"/>
</dbReference>
<feature type="domain" description="RIO kinase" evidence="12">
    <location>
        <begin position="13"/>
        <end position="122"/>
    </location>
</feature>
<evidence type="ECO:0000256" key="4">
    <source>
        <dbReference type="ARBA" id="ARBA00022679"/>
    </source>
</evidence>
<keyword evidence="4" id="KW-0808">Transferase</keyword>
<keyword evidence="6" id="KW-0547">Nucleotide-binding</keyword>
<evidence type="ECO:0000256" key="6">
    <source>
        <dbReference type="ARBA" id="ARBA00022741"/>
    </source>
</evidence>
<evidence type="ECO:0000256" key="5">
    <source>
        <dbReference type="ARBA" id="ARBA00022723"/>
    </source>
</evidence>
<dbReference type="GO" id="GO:0046872">
    <property type="term" value="F:metal ion binding"/>
    <property type="evidence" value="ECO:0007669"/>
    <property type="project" value="UniProtKB-KW"/>
</dbReference>
<evidence type="ECO:0000313" key="13">
    <source>
        <dbReference type="EMBL" id="HIH10159.1"/>
    </source>
</evidence>
<dbReference type="Proteomes" id="UP000565078">
    <property type="component" value="Unassembled WGS sequence"/>
</dbReference>
<dbReference type="SUPFAM" id="SSF56112">
    <property type="entry name" value="Protein kinase-like (PK-like)"/>
    <property type="match status" value="1"/>
</dbReference>
<evidence type="ECO:0000256" key="11">
    <source>
        <dbReference type="ARBA" id="ARBA00048679"/>
    </source>
</evidence>
<keyword evidence="5" id="KW-0479">Metal-binding</keyword>
<evidence type="ECO:0000256" key="10">
    <source>
        <dbReference type="ARBA" id="ARBA00047899"/>
    </source>
</evidence>
<dbReference type="InterPro" id="IPR051272">
    <property type="entry name" value="RIO-type_Ser/Thr_kinase"/>
</dbReference>
<evidence type="ECO:0000256" key="8">
    <source>
        <dbReference type="ARBA" id="ARBA00022840"/>
    </source>
</evidence>
<protein>
    <recommendedName>
        <fullName evidence="2">non-specific serine/threonine protein kinase</fullName>
        <ecNumber evidence="2">2.7.11.1</ecNumber>
    </recommendedName>
</protein>
<keyword evidence="9" id="KW-0460">Magnesium</keyword>
<dbReference type="InterPro" id="IPR011009">
    <property type="entry name" value="Kinase-like_dom_sf"/>
</dbReference>
<comment type="caution">
    <text evidence="13">The sequence shown here is derived from an EMBL/GenBank/DDBJ whole genome shotgun (WGS) entry which is preliminary data.</text>
</comment>
<dbReference type="Pfam" id="PF01163">
    <property type="entry name" value="RIO1"/>
    <property type="match status" value="1"/>
</dbReference>
<proteinExistence type="inferred from homology"/>
<evidence type="ECO:0000256" key="9">
    <source>
        <dbReference type="ARBA" id="ARBA00022842"/>
    </source>
</evidence>
<comment type="similarity">
    <text evidence="1">Belongs to the protein kinase superfamily. RIO-type Ser/Thr kinase family.</text>
</comment>
<evidence type="ECO:0000313" key="14">
    <source>
        <dbReference type="Proteomes" id="UP000565078"/>
    </source>
</evidence>
<evidence type="ECO:0000256" key="3">
    <source>
        <dbReference type="ARBA" id="ARBA00022527"/>
    </source>
</evidence>
<evidence type="ECO:0000256" key="7">
    <source>
        <dbReference type="ARBA" id="ARBA00022777"/>
    </source>
</evidence>
<evidence type="ECO:0000256" key="1">
    <source>
        <dbReference type="ARBA" id="ARBA00009196"/>
    </source>
</evidence>
<dbReference type="AlphaFoldDB" id="A0A7J4J108"/>
<gene>
    <name evidence="13" type="ORF">HA254_05845</name>
</gene>
<dbReference type="GO" id="GO:0005524">
    <property type="term" value="F:ATP binding"/>
    <property type="evidence" value="ECO:0007669"/>
    <property type="project" value="UniProtKB-KW"/>
</dbReference>
<dbReference type="GO" id="GO:0004674">
    <property type="term" value="F:protein serine/threonine kinase activity"/>
    <property type="evidence" value="ECO:0007669"/>
    <property type="project" value="UniProtKB-KW"/>
</dbReference>
<dbReference type="EC" id="2.7.11.1" evidence="2"/>
<dbReference type="EMBL" id="DUGC01000092">
    <property type="protein sequence ID" value="HIH10159.1"/>
    <property type="molecule type" value="Genomic_DNA"/>
</dbReference>
<comment type="catalytic activity">
    <reaction evidence="10">
        <text>L-threonyl-[protein] + ATP = O-phospho-L-threonyl-[protein] + ADP + H(+)</text>
        <dbReference type="Rhea" id="RHEA:46608"/>
        <dbReference type="Rhea" id="RHEA-COMP:11060"/>
        <dbReference type="Rhea" id="RHEA-COMP:11605"/>
        <dbReference type="ChEBI" id="CHEBI:15378"/>
        <dbReference type="ChEBI" id="CHEBI:30013"/>
        <dbReference type="ChEBI" id="CHEBI:30616"/>
        <dbReference type="ChEBI" id="CHEBI:61977"/>
        <dbReference type="ChEBI" id="CHEBI:456216"/>
        <dbReference type="EC" id="2.7.11.1"/>
    </reaction>
</comment>
<feature type="non-terminal residue" evidence="13">
    <location>
        <position position="122"/>
    </location>
</feature>
<dbReference type="PANTHER" id="PTHR45723">
    <property type="entry name" value="SERINE/THREONINE-PROTEIN KINASE RIO1"/>
    <property type="match status" value="1"/>
</dbReference>
<evidence type="ECO:0000259" key="12">
    <source>
        <dbReference type="SMART" id="SM00090"/>
    </source>
</evidence>
<sequence>MHKSFSGDKVISEESLKKVFEKVFNERTMRCLYSLASKGYFQSLEFQINDGKEAHVFRAVDASGTFRAVKIYKVETSEFNAMAQYIEGDRRFSRVKKDRRSIVFTWAKKEFRNLQLLSDAKA</sequence>
<reference evidence="14" key="1">
    <citation type="journal article" date="2020" name="bioRxiv">
        <title>A rank-normalized archaeal taxonomy based on genome phylogeny resolves widespread incomplete and uneven classifications.</title>
        <authorList>
            <person name="Rinke C."/>
            <person name="Chuvochina M."/>
            <person name="Mussig A.J."/>
            <person name="Chaumeil P.-A."/>
            <person name="Waite D.W."/>
            <person name="Whitman W.B."/>
            <person name="Parks D.H."/>
            <person name="Hugenholtz P."/>
        </authorList>
    </citation>
    <scope>NUCLEOTIDE SEQUENCE [LARGE SCALE GENOMIC DNA]</scope>
</reference>
<name>A0A7J4J108_9ARCH</name>